<dbReference type="SMART" id="SM00382">
    <property type="entry name" value="AAA"/>
    <property type="match status" value="1"/>
</dbReference>
<dbReference type="Pfam" id="PF13087">
    <property type="entry name" value="AAA_12"/>
    <property type="match status" value="1"/>
</dbReference>
<dbReference type="InterPro" id="IPR041677">
    <property type="entry name" value="DNA2/NAM7_AAA_11"/>
</dbReference>
<evidence type="ECO:0000313" key="15">
    <source>
        <dbReference type="EMBL" id="ONH67743.1"/>
    </source>
</evidence>
<evidence type="ECO:0000259" key="14">
    <source>
        <dbReference type="SMART" id="SM00487"/>
    </source>
</evidence>
<dbReference type="NCBIfam" id="TIGR00376">
    <property type="entry name" value="IGHMBP2 family helicase"/>
    <property type="match status" value="1"/>
</dbReference>
<evidence type="ECO:0000259" key="13">
    <source>
        <dbReference type="SMART" id="SM00382"/>
    </source>
</evidence>
<dbReference type="PANTHER" id="PTHR43788">
    <property type="entry name" value="DNA2/NAM7 HELICASE FAMILY MEMBER"/>
    <property type="match status" value="1"/>
</dbReference>
<dbReference type="EMBL" id="MPUK01000004">
    <property type="protein sequence ID" value="ONH67743.1"/>
    <property type="molecule type" value="Genomic_DNA"/>
</dbReference>
<dbReference type="Pfam" id="PF21138">
    <property type="entry name" value="SMUBP-2_HCS1_1B"/>
    <property type="match status" value="1"/>
</dbReference>
<organism evidence="15 16">
    <name type="scientific">Cyberlindnera fabianii</name>
    <name type="common">Yeast</name>
    <name type="synonym">Hansenula fabianii</name>
    <dbReference type="NCBI Taxonomy" id="36022"/>
    <lineage>
        <taxon>Eukaryota</taxon>
        <taxon>Fungi</taxon>
        <taxon>Dikarya</taxon>
        <taxon>Ascomycota</taxon>
        <taxon>Saccharomycotina</taxon>
        <taxon>Saccharomycetes</taxon>
        <taxon>Phaffomycetales</taxon>
        <taxon>Phaffomycetaceae</taxon>
        <taxon>Cyberlindnera</taxon>
    </lineage>
</organism>
<comment type="caution">
    <text evidence="15">The sequence shown here is derived from an EMBL/GenBank/DDBJ whole genome shotgun (WGS) entry which is preliminary data.</text>
</comment>
<evidence type="ECO:0000256" key="12">
    <source>
        <dbReference type="SAM" id="MobiDB-lite"/>
    </source>
</evidence>
<feature type="region of interest" description="Disordered" evidence="12">
    <location>
        <begin position="93"/>
        <end position="125"/>
    </location>
</feature>
<protein>
    <recommendedName>
        <fullName evidence="4">DNA helicase</fullName>
        <ecNumber evidence="4">3.6.4.12</ecNumber>
    </recommendedName>
</protein>
<dbReference type="OMA" id="TIIHGPP"/>
<comment type="similarity">
    <text evidence="3">Belongs to the DNA2/NAM7 helicase family.</text>
</comment>
<dbReference type="SUPFAM" id="SSF52540">
    <property type="entry name" value="P-loop containing nucleoside triphosphate hydrolases"/>
    <property type="match status" value="1"/>
</dbReference>
<keyword evidence="9" id="KW-0067">ATP-binding</keyword>
<dbReference type="InterPro" id="IPR048761">
    <property type="entry name" value="SMUBP-2_HCS1_1B"/>
</dbReference>
<name>A0A1V2L792_CYBFA</name>
<dbReference type="InterPro" id="IPR050534">
    <property type="entry name" value="Coronavir_polyprotein_1ab"/>
</dbReference>
<feature type="domain" description="Helicase ATP-binding" evidence="14">
    <location>
        <begin position="218"/>
        <end position="472"/>
    </location>
</feature>
<keyword evidence="16" id="KW-1185">Reference proteome</keyword>
<keyword evidence="5" id="KW-0963">Cytoplasm</keyword>
<sequence length="695" mass="78090">MSHKKLSEKFLRCIELERAADVQQTTALLNSLPQKKLAAKGLAIINLSTENVRTGLGGRTIVELKNDLSFHDSDTIDSGDIRTGDIVKIDRAGAGARAAGTSDPSASKKKTSKTSKDDKDQSNADSACEGVITRVSQTSVVVTIDENHEEKVLNIISDRLWIVKISNSITYKRMESTMRKLSEIETPNYLMQLLLNDVTYVPPSDTQLETSYKVMKFHNDHLNDSQKHAINFAMNSPISIIHGPPGTGKTYTLIETIRQLIDRGERVLVCGPSNISVDTILERLNGLVPGDQLLRIGHPARLLSSNLQHCLDIVSTTSDGGQLVADIKKEIDDSMKKIKKTRTYKEKKAIWSDIKDLKRELRQREKRVTDELILQAKVVVSTLHGSSSRPLTNLYATHPGTRIFDTIIIDEVSQSLEPQCWIPLITHEKSQVKKLILAGDNQQLPPTIKLDNDAQVKKILETTIFDRLVSQYGDVFKRLLNIQYRMNKQIMTFSSDSLYAAKLLADESVENILLFDLDNVEKNDETEVPIIWYDTQGGDYPEKDSADSNEVVSSKYNEMEAYVVVNHIKKLLDSGVETKHIGVIAPYNAQVSLLKSLIHKEYADIEISTVDGFQGREKEIIIFTLVRSNDEREVGFLSEHRRLNVAITRPKRQLCVVGDMETISAGSKFLKSWVDWCEDNVEIVYPDIDEVLQGF</sequence>
<dbReference type="EC" id="3.6.4.12" evidence="4"/>
<evidence type="ECO:0000256" key="3">
    <source>
        <dbReference type="ARBA" id="ARBA00007913"/>
    </source>
</evidence>
<dbReference type="InterPro" id="IPR027417">
    <property type="entry name" value="P-loop_NTPase"/>
</dbReference>
<keyword evidence="8" id="KW-0347">Helicase</keyword>
<accession>A0A1V2L792</accession>
<evidence type="ECO:0000256" key="6">
    <source>
        <dbReference type="ARBA" id="ARBA00022741"/>
    </source>
</evidence>
<dbReference type="AlphaFoldDB" id="A0A1V2L792"/>
<dbReference type="InterPro" id="IPR004483">
    <property type="entry name" value="SMUBP-2/Hcs1-like"/>
</dbReference>
<evidence type="ECO:0000313" key="16">
    <source>
        <dbReference type="Proteomes" id="UP000189513"/>
    </source>
</evidence>
<dbReference type="GO" id="GO:0003677">
    <property type="term" value="F:DNA binding"/>
    <property type="evidence" value="ECO:0007669"/>
    <property type="project" value="InterPro"/>
</dbReference>
<dbReference type="PANTHER" id="PTHR43788:SF8">
    <property type="entry name" value="DNA-BINDING PROTEIN SMUBP-2"/>
    <property type="match status" value="1"/>
</dbReference>
<dbReference type="Gene3D" id="3.40.50.300">
    <property type="entry name" value="P-loop containing nucleotide triphosphate hydrolases"/>
    <property type="match status" value="2"/>
</dbReference>
<feature type="compositionally biased region" description="Low complexity" evidence="12">
    <location>
        <begin position="93"/>
        <end position="105"/>
    </location>
</feature>
<evidence type="ECO:0000256" key="9">
    <source>
        <dbReference type="ARBA" id="ARBA00022840"/>
    </source>
</evidence>
<gene>
    <name evidence="15" type="ORF">BON22_2473</name>
</gene>
<evidence type="ECO:0000256" key="7">
    <source>
        <dbReference type="ARBA" id="ARBA00022801"/>
    </source>
</evidence>
<evidence type="ECO:0000256" key="2">
    <source>
        <dbReference type="ARBA" id="ARBA00004496"/>
    </source>
</evidence>
<dbReference type="GO" id="GO:0043139">
    <property type="term" value="F:5'-3' DNA helicase activity"/>
    <property type="evidence" value="ECO:0007669"/>
    <property type="project" value="TreeGrafter"/>
</dbReference>
<evidence type="ECO:0000256" key="10">
    <source>
        <dbReference type="ARBA" id="ARBA00023242"/>
    </source>
</evidence>
<feature type="domain" description="AAA+ ATPase" evidence="13">
    <location>
        <begin position="235"/>
        <end position="460"/>
    </location>
</feature>
<evidence type="ECO:0000256" key="8">
    <source>
        <dbReference type="ARBA" id="ARBA00022806"/>
    </source>
</evidence>
<keyword evidence="7" id="KW-0378">Hydrolase</keyword>
<dbReference type="Proteomes" id="UP000189513">
    <property type="component" value="Unassembled WGS sequence"/>
</dbReference>
<dbReference type="InterPro" id="IPR047187">
    <property type="entry name" value="SF1_C_Upf1"/>
</dbReference>
<comment type="catalytic activity">
    <reaction evidence="11">
        <text>ATP + H2O = ADP + phosphate + H(+)</text>
        <dbReference type="Rhea" id="RHEA:13065"/>
        <dbReference type="ChEBI" id="CHEBI:15377"/>
        <dbReference type="ChEBI" id="CHEBI:15378"/>
        <dbReference type="ChEBI" id="CHEBI:30616"/>
        <dbReference type="ChEBI" id="CHEBI:43474"/>
        <dbReference type="ChEBI" id="CHEBI:456216"/>
        <dbReference type="EC" id="3.6.4.12"/>
    </reaction>
    <physiologicalReaction direction="left-to-right" evidence="11">
        <dbReference type="Rhea" id="RHEA:13066"/>
    </physiologicalReaction>
</comment>
<dbReference type="InterPro" id="IPR003593">
    <property type="entry name" value="AAA+_ATPase"/>
</dbReference>
<dbReference type="Gene3D" id="2.40.30.270">
    <property type="match status" value="1"/>
</dbReference>
<dbReference type="GO" id="GO:0005524">
    <property type="term" value="F:ATP binding"/>
    <property type="evidence" value="ECO:0007669"/>
    <property type="project" value="UniProtKB-KW"/>
</dbReference>
<evidence type="ECO:0000256" key="11">
    <source>
        <dbReference type="ARBA" id="ARBA00048432"/>
    </source>
</evidence>
<dbReference type="VEuPathDB" id="FungiDB:BON22_2473"/>
<dbReference type="GO" id="GO:0016787">
    <property type="term" value="F:hydrolase activity"/>
    <property type="evidence" value="ECO:0007669"/>
    <property type="project" value="UniProtKB-KW"/>
</dbReference>
<dbReference type="GO" id="GO:0003723">
    <property type="term" value="F:RNA binding"/>
    <property type="evidence" value="ECO:0007669"/>
    <property type="project" value="InterPro"/>
</dbReference>
<reference evidence="16" key="1">
    <citation type="journal article" date="2017" name="Genome Announc.">
        <title>Genome sequences of Cyberlindnera fabianii 65, Pichia kudriavzevii 129, and Saccharomyces cerevisiae 131 isolated from fermented masau fruits in Zimbabwe.</title>
        <authorList>
            <person name="van Rijswijck I.M.H."/>
            <person name="Derks M.F.L."/>
            <person name="Abee T."/>
            <person name="de Ridder D."/>
            <person name="Smid E.J."/>
        </authorList>
    </citation>
    <scope>NUCLEOTIDE SEQUENCE [LARGE SCALE GENOMIC DNA]</scope>
    <source>
        <strain evidence="16">65</strain>
    </source>
</reference>
<dbReference type="Pfam" id="PF13086">
    <property type="entry name" value="AAA_11"/>
    <property type="match status" value="1"/>
</dbReference>
<dbReference type="GO" id="GO:0005634">
    <property type="term" value="C:nucleus"/>
    <property type="evidence" value="ECO:0007669"/>
    <property type="project" value="UniProtKB-SubCell"/>
</dbReference>
<evidence type="ECO:0000256" key="1">
    <source>
        <dbReference type="ARBA" id="ARBA00004123"/>
    </source>
</evidence>
<keyword evidence="6" id="KW-0547">Nucleotide-binding</keyword>
<comment type="subcellular location">
    <subcellularLocation>
        <location evidence="2">Cytoplasm</location>
    </subcellularLocation>
    <subcellularLocation>
        <location evidence="1">Nucleus</location>
    </subcellularLocation>
</comment>
<dbReference type="CDD" id="cd18808">
    <property type="entry name" value="SF1_C_Upf1"/>
    <property type="match status" value="1"/>
</dbReference>
<evidence type="ECO:0000256" key="4">
    <source>
        <dbReference type="ARBA" id="ARBA00012551"/>
    </source>
</evidence>
<dbReference type="FunFam" id="3.40.50.300:FF:000326">
    <property type="entry name" value="P-loop containing nucleoside triphosphate hydrolase"/>
    <property type="match status" value="1"/>
</dbReference>
<dbReference type="GO" id="GO:0005737">
    <property type="term" value="C:cytoplasm"/>
    <property type="evidence" value="ECO:0007669"/>
    <property type="project" value="UniProtKB-SubCell"/>
</dbReference>
<dbReference type="GO" id="GO:0005694">
    <property type="term" value="C:chromosome"/>
    <property type="evidence" value="ECO:0007669"/>
    <property type="project" value="UniProtKB-ARBA"/>
</dbReference>
<dbReference type="InterPro" id="IPR041679">
    <property type="entry name" value="DNA2/NAM7-like_C"/>
</dbReference>
<dbReference type="SMART" id="SM00487">
    <property type="entry name" value="DEXDc"/>
    <property type="match status" value="1"/>
</dbReference>
<dbReference type="InterPro" id="IPR014001">
    <property type="entry name" value="Helicase_ATP-bd"/>
</dbReference>
<proteinExistence type="inferred from homology"/>
<evidence type="ECO:0000256" key="5">
    <source>
        <dbReference type="ARBA" id="ARBA00022490"/>
    </source>
</evidence>
<keyword evidence="10" id="KW-0539">Nucleus</keyword>